<dbReference type="EMBL" id="CAJNOU010000700">
    <property type="protein sequence ID" value="CAF1068671.1"/>
    <property type="molecule type" value="Genomic_DNA"/>
</dbReference>
<dbReference type="EMBL" id="CAJOAX010015629">
    <property type="protein sequence ID" value="CAF4156845.1"/>
    <property type="molecule type" value="Genomic_DNA"/>
</dbReference>
<comment type="caution">
    <text evidence="1">The sequence shown here is derived from an EMBL/GenBank/DDBJ whole genome shotgun (WGS) entry which is preliminary data.</text>
</comment>
<evidence type="ECO:0000313" key="3">
    <source>
        <dbReference type="Proteomes" id="UP000663889"/>
    </source>
</evidence>
<sequence length="248" mass="29742">MRPRPFSVVEYVHKKSIEFKSKLDVLVPTNIIKGTFKVHITFGCKSNSEQVIENLKKTCEKTKYKIAFIQLYADKKKNNLQQLIAFSYYHGEYPSIVQEIEKEIHEQFKNFNILRIQIKSLASNEGIPQINIDKELFWNEKTYYFEFHYRIVLKHELDGKFLKFLQKRCESNSRYKLYLSPYALKQIDHKKFHYIITMRLLDVGRNGAFQMNNQLIKYYKGILFLPLKVEHEFIVYDTNMDLMNLENI</sequence>
<dbReference type="Proteomes" id="UP000663823">
    <property type="component" value="Unassembled WGS sequence"/>
</dbReference>
<evidence type="ECO:0000313" key="2">
    <source>
        <dbReference type="EMBL" id="CAF4156845.1"/>
    </source>
</evidence>
<gene>
    <name evidence="2" type="ORF">OTI717_LOCUS36513</name>
    <name evidence="1" type="ORF">SEV965_LOCUS14239</name>
</gene>
<dbReference type="AlphaFoldDB" id="A0A814LR83"/>
<reference evidence="1" key="1">
    <citation type="submission" date="2021-02" db="EMBL/GenBank/DDBJ databases">
        <authorList>
            <person name="Nowell W R."/>
        </authorList>
    </citation>
    <scope>NUCLEOTIDE SEQUENCE</scope>
</reference>
<accession>A0A814LR83</accession>
<dbReference type="Proteomes" id="UP000663889">
    <property type="component" value="Unassembled WGS sequence"/>
</dbReference>
<proteinExistence type="predicted"/>
<protein>
    <submittedName>
        <fullName evidence="1">Uncharacterized protein</fullName>
    </submittedName>
</protein>
<organism evidence="1 3">
    <name type="scientific">Rotaria sordida</name>
    <dbReference type="NCBI Taxonomy" id="392033"/>
    <lineage>
        <taxon>Eukaryota</taxon>
        <taxon>Metazoa</taxon>
        <taxon>Spiralia</taxon>
        <taxon>Gnathifera</taxon>
        <taxon>Rotifera</taxon>
        <taxon>Eurotatoria</taxon>
        <taxon>Bdelloidea</taxon>
        <taxon>Philodinida</taxon>
        <taxon>Philodinidae</taxon>
        <taxon>Rotaria</taxon>
    </lineage>
</organism>
<name>A0A814LR83_9BILA</name>
<evidence type="ECO:0000313" key="1">
    <source>
        <dbReference type="EMBL" id="CAF1068671.1"/>
    </source>
</evidence>